<feature type="compositionally biased region" description="Polar residues" evidence="1">
    <location>
        <begin position="31"/>
        <end position="40"/>
    </location>
</feature>
<feature type="compositionally biased region" description="Low complexity" evidence="1">
    <location>
        <begin position="53"/>
        <end position="62"/>
    </location>
</feature>
<sequence>MTSVTITTMTMAGTGPRTISSFEVPDPMRMRQSSRTTPSGHESIRQPRKLLTAPAGAPRGPASSHLVSRTASSPSTGPRIPRKEGSFGTTLTVRRKFTATQGKVARTRARRGSAVIALSELLSPFHITFQPDPDSIQSLPKGIGRRAGRGKTQRLLSAAFTSSGPFLFAIPPTGRKSETSLTRCTLGIRSITLLSPSSTRRRRSPPMRRGTLSEHTPTQRGSSLASQGIR</sequence>
<proteinExistence type="predicted"/>
<feature type="region of interest" description="Disordered" evidence="1">
    <location>
        <begin position="193"/>
        <end position="230"/>
    </location>
</feature>
<dbReference type="EMBL" id="KX882905">
    <property type="protein sequence ID" value="APG75911.1"/>
    <property type="molecule type" value="Genomic_RNA"/>
</dbReference>
<name>A0A1L3KEU5_9VIRU</name>
<organism evidence="2">
    <name type="scientific">Hubei sobemo-like virus 4</name>
    <dbReference type="NCBI Taxonomy" id="1923227"/>
    <lineage>
        <taxon>Viruses</taxon>
        <taxon>Riboviria</taxon>
    </lineage>
</organism>
<feature type="compositionally biased region" description="Polar residues" evidence="1">
    <location>
        <begin position="1"/>
        <end position="21"/>
    </location>
</feature>
<reference evidence="2" key="1">
    <citation type="journal article" date="2016" name="Nature">
        <title>Redefining the invertebrate RNA virosphere.</title>
        <authorList>
            <person name="Shi M."/>
            <person name="Lin X.D."/>
            <person name="Tian J.H."/>
            <person name="Chen L.J."/>
            <person name="Chen X."/>
            <person name="Li C.X."/>
            <person name="Qin X.C."/>
            <person name="Li J."/>
            <person name="Cao J.P."/>
            <person name="Eden J.S."/>
            <person name="Buchmann J."/>
            <person name="Wang W."/>
            <person name="Xu J."/>
            <person name="Holmes E.C."/>
            <person name="Zhang Y.Z."/>
        </authorList>
    </citation>
    <scope>NUCLEOTIDE SEQUENCE</scope>
    <source>
        <strain evidence="2">WHBL62463</strain>
    </source>
</reference>
<evidence type="ECO:0000313" key="2">
    <source>
        <dbReference type="EMBL" id="APG75911.1"/>
    </source>
</evidence>
<feature type="compositionally biased region" description="Polar residues" evidence="1">
    <location>
        <begin position="213"/>
        <end position="230"/>
    </location>
</feature>
<protein>
    <submittedName>
        <fullName evidence="2">Uncharacterized protein</fullName>
    </submittedName>
</protein>
<feature type="region of interest" description="Disordered" evidence="1">
    <location>
        <begin position="1"/>
        <end position="89"/>
    </location>
</feature>
<evidence type="ECO:0000256" key="1">
    <source>
        <dbReference type="SAM" id="MobiDB-lite"/>
    </source>
</evidence>
<feature type="compositionally biased region" description="Polar residues" evidence="1">
    <location>
        <begin position="65"/>
        <end position="76"/>
    </location>
</feature>
<accession>A0A1L3KEU5</accession>